<sequence length="205" mass="22566">MAKVSPGEPGTGHVVHLLSTFGFPPTPPETLRFERRMGSIGRVLMALVLTVGTALFAGSLYILWTEETPGWWFDLLFSLMLIGLPVALWVAYFAAIREADEEIRMQEQWAVARAEARLIHGHVMSRDVRVAEDGTVNSFILTLGLADASRLVAKWRPPRESPRYILQTQVPSVGAEAHVWLLGEATPDRPLVAEVVDPSVVSPSS</sequence>
<dbReference type="RefSeq" id="WP_386728990.1">
    <property type="nucleotide sequence ID" value="NZ_JBHSTP010000001.1"/>
</dbReference>
<name>A0ABW1VCX8_9MICO</name>
<gene>
    <name evidence="2" type="ORF">ACFQB0_06485</name>
</gene>
<keyword evidence="1" id="KW-1133">Transmembrane helix</keyword>
<accession>A0ABW1VCX8</accession>
<feature type="transmembrane region" description="Helical" evidence="1">
    <location>
        <begin position="43"/>
        <end position="64"/>
    </location>
</feature>
<feature type="transmembrane region" description="Helical" evidence="1">
    <location>
        <begin position="70"/>
        <end position="95"/>
    </location>
</feature>
<protein>
    <submittedName>
        <fullName evidence="2">Uncharacterized protein</fullName>
    </submittedName>
</protein>
<keyword evidence="1" id="KW-0472">Membrane</keyword>
<reference evidence="3" key="1">
    <citation type="journal article" date="2019" name="Int. J. Syst. Evol. Microbiol.">
        <title>The Global Catalogue of Microorganisms (GCM) 10K type strain sequencing project: providing services to taxonomists for standard genome sequencing and annotation.</title>
        <authorList>
            <consortium name="The Broad Institute Genomics Platform"/>
            <consortium name="The Broad Institute Genome Sequencing Center for Infectious Disease"/>
            <person name="Wu L."/>
            <person name="Ma J."/>
        </authorList>
    </citation>
    <scope>NUCLEOTIDE SEQUENCE [LARGE SCALE GENOMIC DNA]</scope>
    <source>
        <strain evidence="3">CCUG 43304</strain>
    </source>
</reference>
<organism evidence="2 3">
    <name type="scientific">Luethyella okanaganae</name>
    <dbReference type="NCBI Taxonomy" id="69372"/>
    <lineage>
        <taxon>Bacteria</taxon>
        <taxon>Bacillati</taxon>
        <taxon>Actinomycetota</taxon>
        <taxon>Actinomycetes</taxon>
        <taxon>Micrococcales</taxon>
        <taxon>Microbacteriaceae</taxon>
        <taxon>Luethyella</taxon>
    </lineage>
</organism>
<evidence type="ECO:0000313" key="3">
    <source>
        <dbReference type="Proteomes" id="UP001596306"/>
    </source>
</evidence>
<dbReference type="EMBL" id="JBHSTP010000001">
    <property type="protein sequence ID" value="MFC6355751.1"/>
    <property type="molecule type" value="Genomic_DNA"/>
</dbReference>
<evidence type="ECO:0000256" key="1">
    <source>
        <dbReference type="SAM" id="Phobius"/>
    </source>
</evidence>
<keyword evidence="3" id="KW-1185">Reference proteome</keyword>
<proteinExistence type="predicted"/>
<comment type="caution">
    <text evidence="2">The sequence shown here is derived from an EMBL/GenBank/DDBJ whole genome shotgun (WGS) entry which is preliminary data.</text>
</comment>
<keyword evidence="1" id="KW-0812">Transmembrane</keyword>
<evidence type="ECO:0000313" key="2">
    <source>
        <dbReference type="EMBL" id="MFC6355751.1"/>
    </source>
</evidence>
<dbReference type="Proteomes" id="UP001596306">
    <property type="component" value="Unassembled WGS sequence"/>
</dbReference>